<gene>
    <name evidence="1" type="ORF">ECE50_016020</name>
</gene>
<protein>
    <submittedName>
        <fullName evidence="1">DUF4395 domain-containing protein</fullName>
    </submittedName>
</protein>
<dbReference type="AlphaFoldDB" id="A0A3S1B4Z9"/>
<accession>A0A3S1B4Z9</accession>
<reference evidence="1" key="1">
    <citation type="submission" date="2020-05" db="EMBL/GenBank/DDBJ databases">
        <title>Chitinophaga laudate sp. nov., isolated from a tropical peat swamp.</title>
        <authorList>
            <person name="Goh C.B.S."/>
            <person name="Lee M.S."/>
            <person name="Parimannan S."/>
            <person name="Pasbakhsh P."/>
            <person name="Yule C.M."/>
            <person name="Rajandas H."/>
            <person name="Loke S."/>
            <person name="Croft L."/>
            <person name="Tan J.B.L."/>
        </authorList>
    </citation>
    <scope>NUCLEOTIDE SEQUENCE</scope>
    <source>
        <strain evidence="1">Mgbs1</strain>
    </source>
</reference>
<dbReference type="EMBL" id="RIAR02000001">
    <property type="protein sequence ID" value="NSL88346.1"/>
    <property type="molecule type" value="Genomic_DNA"/>
</dbReference>
<comment type="caution">
    <text evidence="1">The sequence shown here is derived from an EMBL/GenBank/DDBJ whole genome shotgun (WGS) entry which is preliminary data.</text>
</comment>
<proteinExistence type="predicted"/>
<dbReference type="Proteomes" id="UP000281028">
    <property type="component" value="Unassembled WGS sequence"/>
</dbReference>
<sequence>MNKLIQFGETVAGYEIPVLNEREIRAAAGILFLATYTSLLFILFNGNFIPVKYVLTFFLLDLLIRVCINPRFSPALIAGRLIVRNQQPEYVGAPQKRFAWSIGIILSATMFYFFIIANAYSIITGLICLVCLLFLFFEAAFGICLGCLVYPLFNRKKVQHCPGEVCDTASRQAIQRVSVAQLAILLAFAALMFLASRVLHQHYSQSPHDLFRPSVTVKPR</sequence>
<dbReference type="OrthoDB" id="9783675at2"/>
<dbReference type="Pfam" id="PF14340">
    <property type="entry name" value="DUF4395"/>
    <property type="match status" value="1"/>
</dbReference>
<evidence type="ECO:0000313" key="1">
    <source>
        <dbReference type="EMBL" id="NSL88346.1"/>
    </source>
</evidence>
<organism evidence="1 2">
    <name type="scientific">Chitinophaga solisilvae</name>
    <dbReference type="NCBI Taxonomy" id="1233460"/>
    <lineage>
        <taxon>Bacteria</taxon>
        <taxon>Pseudomonadati</taxon>
        <taxon>Bacteroidota</taxon>
        <taxon>Chitinophagia</taxon>
        <taxon>Chitinophagales</taxon>
        <taxon>Chitinophagaceae</taxon>
        <taxon>Chitinophaga</taxon>
    </lineage>
</organism>
<name>A0A3S1B4Z9_9BACT</name>
<evidence type="ECO:0000313" key="2">
    <source>
        <dbReference type="Proteomes" id="UP000281028"/>
    </source>
</evidence>
<dbReference type="InterPro" id="IPR025508">
    <property type="entry name" value="DUF4395"/>
</dbReference>
<keyword evidence="2" id="KW-1185">Reference proteome</keyword>